<sequence length="336" mass="35338">MKPSSIAPLRIAAVPFASRRGDTRDNVTRIVAALDHAARAGIALAVFPEACLTGMGGGTRLRHADWQAIAQPLDGPLIGEVAQAVKRTGVAAGVGWIERAADGRFFNSYVVCMPGGARFCHRKLHAGGHRIDDGSRFTVFDTQWGVRAAILIGADNGLVENARVIALMGATLLLAPHCSAPRSALRGTHEAREASGEQGEGTDFGAIEALRRAMPGRALDNGTFIVLAAGTDDDSDDAGARGAALIVDPRGNVLADSGDRPQPFISADIDRSLARARVVQLWRASRRPALYRPLTASATPEELAPPEPKGVTARGAVPISFAVVKRRVKPQSGSES</sequence>
<evidence type="ECO:0000313" key="4">
    <source>
        <dbReference type="Proteomes" id="UP000494363"/>
    </source>
</evidence>
<keyword evidence="1" id="KW-0378">Hydrolase</keyword>
<name>A0A6J5ES10_9BURK</name>
<dbReference type="Gene3D" id="3.60.110.10">
    <property type="entry name" value="Carbon-nitrogen hydrolase"/>
    <property type="match status" value="1"/>
</dbReference>
<feature type="domain" description="CN hydrolase" evidence="2">
    <location>
        <begin position="9"/>
        <end position="271"/>
    </location>
</feature>
<dbReference type="PROSITE" id="PS50263">
    <property type="entry name" value="CN_HYDROLASE"/>
    <property type="match status" value="1"/>
</dbReference>
<dbReference type="Proteomes" id="UP000494363">
    <property type="component" value="Unassembled WGS sequence"/>
</dbReference>
<evidence type="ECO:0000259" key="2">
    <source>
        <dbReference type="PROSITE" id="PS50263"/>
    </source>
</evidence>
<dbReference type="Pfam" id="PF00795">
    <property type="entry name" value="CN_hydrolase"/>
    <property type="match status" value="1"/>
</dbReference>
<gene>
    <name evidence="3" type="ORF">LMG29542_05805</name>
</gene>
<protein>
    <recommendedName>
        <fullName evidence="2">CN hydrolase domain-containing protein</fullName>
    </recommendedName>
</protein>
<reference evidence="3 4" key="1">
    <citation type="submission" date="2020-04" db="EMBL/GenBank/DDBJ databases">
        <authorList>
            <person name="De Canck E."/>
        </authorList>
    </citation>
    <scope>NUCLEOTIDE SEQUENCE [LARGE SCALE GENOMIC DNA]</scope>
    <source>
        <strain evidence="3 4">LMG 29542</strain>
    </source>
</reference>
<keyword evidence="4" id="KW-1185">Reference proteome</keyword>
<dbReference type="EMBL" id="CADIKH010000036">
    <property type="protein sequence ID" value="CAB3768201.1"/>
    <property type="molecule type" value="Genomic_DNA"/>
</dbReference>
<evidence type="ECO:0000313" key="3">
    <source>
        <dbReference type="EMBL" id="CAB3768201.1"/>
    </source>
</evidence>
<dbReference type="PANTHER" id="PTHR43674">
    <property type="entry name" value="NITRILASE C965.09-RELATED"/>
    <property type="match status" value="1"/>
</dbReference>
<organism evidence="3 4">
    <name type="scientific">Paraburkholderia humisilvae</name>
    <dbReference type="NCBI Taxonomy" id="627669"/>
    <lineage>
        <taxon>Bacteria</taxon>
        <taxon>Pseudomonadati</taxon>
        <taxon>Pseudomonadota</taxon>
        <taxon>Betaproteobacteria</taxon>
        <taxon>Burkholderiales</taxon>
        <taxon>Burkholderiaceae</taxon>
        <taxon>Paraburkholderia</taxon>
    </lineage>
</organism>
<dbReference type="PANTHER" id="PTHR43674:SF16">
    <property type="entry name" value="CARBON-NITROGEN FAMILY, PUTATIVE (AFU_ORTHOLOGUE AFUA_5G02350)-RELATED"/>
    <property type="match status" value="1"/>
</dbReference>
<dbReference type="InterPro" id="IPR003010">
    <property type="entry name" value="C-N_Hydrolase"/>
</dbReference>
<dbReference type="RefSeq" id="WP_175230096.1">
    <property type="nucleotide sequence ID" value="NZ_CADIKH010000036.1"/>
</dbReference>
<accession>A0A6J5ES10</accession>
<dbReference type="GO" id="GO:0016811">
    <property type="term" value="F:hydrolase activity, acting on carbon-nitrogen (but not peptide) bonds, in linear amides"/>
    <property type="evidence" value="ECO:0007669"/>
    <property type="project" value="TreeGrafter"/>
</dbReference>
<dbReference type="AlphaFoldDB" id="A0A6J5ES10"/>
<evidence type="ECO:0000256" key="1">
    <source>
        <dbReference type="ARBA" id="ARBA00022801"/>
    </source>
</evidence>
<dbReference type="SUPFAM" id="SSF56317">
    <property type="entry name" value="Carbon-nitrogen hydrolase"/>
    <property type="match status" value="1"/>
</dbReference>
<dbReference type="InterPro" id="IPR050345">
    <property type="entry name" value="Aliph_Amidase/BUP"/>
</dbReference>
<dbReference type="InterPro" id="IPR036526">
    <property type="entry name" value="C-N_Hydrolase_sf"/>
</dbReference>
<proteinExistence type="predicted"/>